<accession>A0ABW1V614</accession>
<gene>
    <name evidence="1" type="ORF">ACFP56_10420</name>
</gene>
<keyword evidence="2" id="KW-1185">Reference proteome</keyword>
<dbReference type="InterPro" id="IPR029033">
    <property type="entry name" value="His_PPase_superfam"/>
</dbReference>
<proteinExistence type="predicted"/>
<organism evidence="1 2">
    <name type="scientific">Paenibacillus septentrionalis</name>
    <dbReference type="NCBI Taxonomy" id="429342"/>
    <lineage>
        <taxon>Bacteria</taxon>
        <taxon>Bacillati</taxon>
        <taxon>Bacillota</taxon>
        <taxon>Bacilli</taxon>
        <taxon>Bacillales</taxon>
        <taxon>Paenibacillaceae</taxon>
        <taxon>Paenibacillus</taxon>
    </lineage>
</organism>
<dbReference type="SUPFAM" id="SSF53254">
    <property type="entry name" value="Phosphoglycerate mutase-like"/>
    <property type="match status" value="1"/>
</dbReference>
<dbReference type="InterPro" id="IPR013078">
    <property type="entry name" value="His_Pase_superF_clade-1"/>
</dbReference>
<sequence>MTSQQFDRWVEHYEQCDIAIHDNIKRAKRDCCYSSDQQRAVKTAVHFYDGEIVKTALLREVNIRSITTTRLKLHRSVWLVVGRIGWLLNHPTQEEKKMTLLRAKEIIDEIESTPYSNVLVTSHGAFMTVLRRELRRRGYKGKYFFKPNNGELYLFEK</sequence>
<name>A0ABW1V614_9BACL</name>
<dbReference type="Gene3D" id="3.40.50.1240">
    <property type="entry name" value="Phosphoglycerate mutase-like"/>
    <property type="match status" value="1"/>
</dbReference>
<evidence type="ECO:0000313" key="2">
    <source>
        <dbReference type="Proteomes" id="UP001596233"/>
    </source>
</evidence>
<dbReference type="EMBL" id="JBHSTE010000003">
    <property type="protein sequence ID" value="MFC6333038.1"/>
    <property type="molecule type" value="Genomic_DNA"/>
</dbReference>
<dbReference type="Pfam" id="PF00300">
    <property type="entry name" value="His_Phos_1"/>
    <property type="match status" value="1"/>
</dbReference>
<dbReference type="Proteomes" id="UP001596233">
    <property type="component" value="Unassembled WGS sequence"/>
</dbReference>
<comment type="caution">
    <text evidence="1">The sequence shown here is derived from an EMBL/GenBank/DDBJ whole genome shotgun (WGS) entry which is preliminary data.</text>
</comment>
<dbReference type="RefSeq" id="WP_379234080.1">
    <property type="nucleotide sequence ID" value="NZ_JBHSTE010000003.1"/>
</dbReference>
<protein>
    <submittedName>
        <fullName evidence="1">Histidine phosphatase family protein</fullName>
    </submittedName>
</protein>
<reference evidence="2" key="1">
    <citation type="journal article" date="2019" name="Int. J. Syst. Evol. Microbiol.">
        <title>The Global Catalogue of Microorganisms (GCM) 10K type strain sequencing project: providing services to taxonomists for standard genome sequencing and annotation.</title>
        <authorList>
            <consortium name="The Broad Institute Genomics Platform"/>
            <consortium name="The Broad Institute Genome Sequencing Center for Infectious Disease"/>
            <person name="Wu L."/>
            <person name="Ma J."/>
        </authorList>
    </citation>
    <scope>NUCLEOTIDE SEQUENCE [LARGE SCALE GENOMIC DNA]</scope>
    <source>
        <strain evidence="2">PCU 280</strain>
    </source>
</reference>
<evidence type="ECO:0000313" key="1">
    <source>
        <dbReference type="EMBL" id="MFC6333038.1"/>
    </source>
</evidence>